<evidence type="ECO:0000256" key="1">
    <source>
        <dbReference type="SAM" id="SignalP"/>
    </source>
</evidence>
<sequence>MFSLNKPTTLVALLSISGSLFRQVTASPVLKQDYSGQTLFSVASIRGAYTPDSRDIPKVVGIGLDLSLTYGTASLALEDGSHQDVAFVHGDQEYRNLYERLITKSTHHPQTTEDKKLAVSSCSAREMMKSKLVEARRVLRHMLGLAPTSDMAVLSGMLTMLRKKVEAHLGHCISEAIPTWPRLANLSRIDLHDAMRHSGLNIPASLDYSALQDESTAAFARYRLGFCTSREPNTTCSRQPRNVLTLYLSDTYFHTMHQKLTEAQDDPPTEAGELGDWLMGPGMGLDSRSNYAGGETAYWNLLGEWMHSYFRFWAKKEPLTDIVLLGEAAGNVNFTNVVLSARAQLPPTQMPFLNDESPLFDSARGAADLHAAMREEKRPFEDDSNAAHK</sequence>
<name>A0A8K0L7Q9_9PEZI</name>
<keyword evidence="3" id="KW-1185">Reference proteome</keyword>
<evidence type="ECO:0000313" key="3">
    <source>
        <dbReference type="Proteomes" id="UP000809789"/>
    </source>
</evidence>
<feature type="chain" id="PRO_5035454680" evidence="1">
    <location>
        <begin position="27"/>
        <end position="389"/>
    </location>
</feature>
<proteinExistence type="predicted"/>
<feature type="signal peptide" evidence="1">
    <location>
        <begin position="1"/>
        <end position="26"/>
    </location>
</feature>
<dbReference type="AlphaFoldDB" id="A0A8K0L7Q9"/>
<comment type="caution">
    <text evidence="2">The sequence shown here is derived from an EMBL/GenBank/DDBJ whole genome shotgun (WGS) entry which is preliminary data.</text>
</comment>
<organism evidence="2 3">
    <name type="scientific">Elsinoe batatas</name>
    <dbReference type="NCBI Taxonomy" id="2601811"/>
    <lineage>
        <taxon>Eukaryota</taxon>
        <taxon>Fungi</taxon>
        <taxon>Dikarya</taxon>
        <taxon>Ascomycota</taxon>
        <taxon>Pezizomycotina</taxon>
        <taxon>Dothideomycetes</taxon>
        <taxon>Dothideomycetidae</taxon>
        <taxon>Myriangiales</taxon>
        <taxon>Elsinoaceae</taxon>
        <taxon>Elsinoe</taxon>
    </lineage>
</organism>
<reference evidence="2" key="1">
    <citation type="submission" date="2021-07" db="EMBL/GenBank/DDBJ databases">
        <title>Elsinoe batatas strain:CRI-CJ2 Genome sequencing and assembly.</title>
        <authorList>
            <person name="Huang L."/>
        </authorList>
    </citation>
    <scope>NUCLEOTIDE SEQUENCE</scope>
    <source>
        <strain evidence="2">CRI-CJ2</strain>
    </source>
</reference>
<dbReference type="EMBL" id="JAESVG020000001">
    <property type="protein sequence ID" value="KAG8631279.1"/>
    <property type="molecule type" value="Genomic_DNA"/>
</dbReference>
<accession>A0A8K0L7Q9</accession>
<gene>
    <name evidence="2" type="ORF">KVT40_000419</name>
</gene>
<evidence type="ECO:0000313" key="2">
    <source>
        <dbReference type="EMBL" id="KAG8631279.1"/>
    </source>
</evidence>
<protein>
    <submittedName>
        <fullName evidence="2">Uncharacterized protein</fullName>
    </submittedName>
</protein>
<keyword evidence="1" id="KW-0732">Signal</keyword>
<dbReference type="OrthoDB" id="3643156at2759"/>
<dbReference type="Proteomes" id="UP000809789">
    <property type="component" value="Unassembled WGS sequence"/>
</dbReference>